<protein>
    <submittedName>
        <fullName evidence="1">Uncharacterized protein</fullName>
    </submittedName>
</protein>
<dbReference type="EMBL" id="JAJJMB010006117">
    <property type="protein sequence ID" value="KAI3936098.1"/>
    <property type="molecule type" value="Genomic_DNA"/>
</dbReference>
<reference evidence="1" key="1">
    <citation type="submission" date="2022-04" db="EMBL/GenBank/DDBJ databases">
        <title>A functionally conserved STORR gene fusion in Papaver species that diverged 16.8 million years ago.</title>
        <authorList>
            <person name="Catania T."/>
        </authorList>
    </citation>
    <scope>NUCLEOTIDE SEQUENCE</scope>
    <source>
        <strain evidence="1">S-188037</strain>
    </source>
</reference>
<gene>
    <name evidence="1" type="ORF">MKW98_015857</name>
</gene>
<organism evidence="1 2">
    <name type="scientific">Papaver atlanticum</name>
    <dbReference type="NCBI Taxonomy" id="357466"/>
    <lineage>
        <taxon>Eukaryota</taxon>
        <taxon>Viridiplantae</taxon>
        <taxon>Streptophyta</taxon>
        <taxon>Embryophyta</taxon>
        <taxon>Tracheophyta</taxon>
        <taxon>Spermatophyta</taxon>
        <taxon>Magnoliopsida</taxon>
        <taxon>Ranunculales</taxon>
        <taxon>Papaveraceae</taxon>
        <taxon>Papaveroideae</taxon>
        <taxon>Papaver</taxon>
    </lineage>
</organism>
<dbReference type="AlphaFoldDB" id="A0AAD4T1M8"/>
<evidence type="ECO:0000313" key="1">
    <source>
        <dbReference type="EMBL" id="KAI3936098.1"/>
    </source>
</evidence>
<proteinExistence type="predicted"/>
<comment type="caution">
    <text evidence="1">The sequence shown here is derived from an EMBL/GenBank/DDBJ whole genome shotgun (WGS) entry which is preliminary data.</text>
</comment>
<keyword evidence="2" id="KW-1185">Reference proteome</keyword>
<accession>A0AAD4T1M8</accession>
<evidence type="ECO:0000313" key="2">
    <source>
        <dbReference type="Proteomes" id="UP001202328"/>
    </source>
</evidence>
<dbReference type="Proteomes" id="UP001202328">
    <property type="component" value="Unassembled WGS sequence"/>
</dbReference>
<name>A0AAD4T1M8_9MAGN</name>
<feature type="non-terminal residue" evidence="1">
    <location>
        <position position="72"/>
    </location>
</feature>
<sequence length="72" mass="8512">QGQGLNHLHQQNRYTAENVGLFWFYLHHRNNHYGAVPRKYDQVLTGPYLQRALNNQGRDAFSLRGHHYLLNP</sequence>